<dbReference type="AlphaFoldDB" id="A0A1M5QRE6"/>
<keyword evidence="6 8" id="KW-1133">Transmembrane helix</keyword>
<sequence>MTLAVLGTMVQNAGTLSRQHLLLILLTALGLCAGCVGLPFTYITVSNFVIGLVLLPFVIIRQGPARINMYYLFGLLLFGWLAHLYLLKIFFFLMVASFLLLVWEAVTGRLNTIILFQVALMSPVFLQVTAILGFPIRLWLSQCAGAILQLGWNVQVEGNLMIADGFQFAVDEACMGLSMLSLSMLMGVFAVVHHYRKEKRTLSLGWLIVFFAAVFGFNVLSNLFRIVMLVLFRILPENPLHEIFGVLCLLLYVMMPLYYLARTLVQKFGKPFEQAATQTDTPARSRLLLAALGILVLSTSFTIRPEGAESSIPHAFVKFKDAKGAELNGGITKLTTDDLLVYVKTIPEFFTGEHTPLLCWRGSGYQFKSIRKARIDQHEIYKGVLSRGHEKLYTAWWYTNGTLVTIDQWEWRSRMVKDQDRFALVNVTAKDEQVLDRKLREIFEGSLIVRL</sequence>
<keyword evidence="5" id="KW-0378">Hydrolase</keyword>
<evidence type="ECO:0000313" key="10">
    <source>
        <dbReference type="Proteomes" id="UP000184212"/>
    </source>
</evidence>
<feature type="transmembrane region" description="Helical" evidence="8">
    <location>
        <begin position="89"/>
        <end position="106"/>
    </location>
</feature>
<dbReference type="Pfam" id="PF09721">
    <property type="entry name" value="Exosortase_EpsH"/>
    <property type="match status" value="1"/>
</dbReference>
<feature type="transmembrane region" description="Helical" evidence="8">
    <location>
        <begin position="21"/>
        <end position="39"/>
    </location>
</feature>
<evidence type="ECO:0000256" key="7">
    <source>
        <dbReference type="ARBA" id="ARBA00023136"/>
    </source>
</evidence>
<feature type="transmembrane region" description="Helical" evidence="8">
    <location>
        <begin position="243"/>
        <end position="261"/>
    </location>
</feature>
<evidence type="ECO:0000256" key="3">
    <source>
        <dbReference type="ARBA" id="ARBA00022670"/>
    </source>
</evidence>
<proteinExistence type="predicted"/>
<dbReference type="RefSeq" id="WP_073135466.1">
    <property type="nucleotide sequence ID" value="NZ_FQWQ01000002.1"/>
</dbReference>
<evidence type="ECO:0000256" key="6">
    <source>
        <dbReference type="ARBA" id="ARBA00022989"/>
    </source>
</evidence>
<keyword evidence="10" id="KW-1185">Reference proteome</keyword>
<name>A0A1M5QRE6_9BACT</name>
<evidence type="ECO:0000256" key="2">
    <source>
        <dbReference type="ARBA" id="ARBA00022475"/>
    </source>
</evidence>
<dbReference type="GO" id="GO:0005886">
    <property type="term" value="C:plasma membrane"/>
    <property type="evidence" value="ECO:0007669"/>
    <property type="project" value="UniProtKB-SubCell"/>
</dbReference>
<dbReference type="EMBL" id="FQWQ01000002">
    <property type="protein sequence ID" value="SHH16329.1"/>
    <property type="molecule type" value="Genomic_DNA"/>
</dbReference>
<dbReference type="Proteomes" id="UP000184212">
    <property type="component" value="Unassembled WGS sequence"/>
</dbReference>
<keyword evidence="7 8" id="KW-0472">Membrane</keyword>
<evidence type="ECO:0000313" key="9">
    <source>
        <dbReference type="EMBL" id="SHH16329.1"/>
    </source>
</evidence>
<evidence type="ECO:0000256" key="8">
    <source>
        <dbReference type="SAM" id="Phobius"/>
    </source>
</evidence>
<dbReference type="OrthoDB" id="783041at2"/>
<comment type="subcellular location">
    <subcellularLocation>
        <location evidence="1">Cell membrane</location>
        <topology evidence="1">Multi-pass membrane protein</topology>
    </subcellularLocation>
</comment>
<dbReference type="InterPro" id="IPR026392">
    <property type="entry name" value="Exo/Archaeosortase_dom"/>
</dbReference>
<organism evidence="9 10">
    <name type="scientific">Chryseolinea serpens</name>
    <dbReference type="NCBI Taxonomy" id="947013"/>
    <lineage>
        <taxon>Bacteria</taxon>
        <taxon>Pseudomonadati</taxon>
        <taxon>Bacteroidota</taxon>
        <taxon>Cytophagia</taxon>
        <taxon>Cytophagales</taxon>
        <taxon>Fulvivirgaceae</taxon>
        <taxon>Chryseolinea</taxon>
    </lineage>
</organism>
<dbReference type="InterPro" id="IPR031006">
    <property type="entry name" value="Exosort_XrtN"/>
</dbReference>
<reference evidence="9 10" key="1">
    <citation type="submission" date="2016-11" db="EMBL/GenBank/DDBJ databases">
        <authorList>
            <person name="Jaros S."/>
            <person name="Januszkiewicz K."/>
            <person name="Wedrychowicz H."/>
        </authorList>
    </citation>
    <scope>NUCLEOTIDE SEQUENCE [LARGE SCALE GENOMIC DNA]</scope>
    <source>
        <strain evidence="9 10">DSM 24574</strain>
    </source>
</reference>
<evidence type="ECO:0000256" key="1">
    <source>
        <dbReference type="ARBA" id="ARBA00004651"/>
    </source>
</evidence>
<accession>A0A1M5QRE6</accession>
<gene>
    <name evidence="9" type="ORF">SAMN04488109_2956</name>
</gene>
<protein>
    <submittedName>
        <fullName evidence="9">Exosortase N</fullName>
    </submittedName>
</protein>
<dbReference type="GO" id="GO:0006508">
    <property type="term" value="P:proteolysis"/>
    <property type="evidence" value="ECO:0007669"/>
    <property type="project" value="UniProtKB-KW"/>
</dbReference>
<keyword evidence="4 8" id="KW-0812">Transmembrane</keyword>
<feature type="transmembrane region" description="Helical" evidence="8">
    <location>
        <begin position="113"/>
        <end position="136"/>
    </location>
</feature>
<feature type="transmembrane region" description="Helical" evidence="8">
    <location>
        <begin position="204"/>
        <end position="231"/>
    </location>
</feature>
<evidence type="ECO:0000256" key="4">
    <source>
        <dbReference type="ARBA" id="ARBA00022692"/>
    </source>
</evidence>
<keyword evidence="3" id="KW-0645">Protease</keyword>
<feature type="transmembrane region" description="Helical" evidence="8">
    <location>
        <begin position="175"/>
        <end position="192"/>
    </location>
</feature>
<dbReference type="NCBIfam" id="TIGR04476">
    <property type="entry name" value="exosort_XrtN"/>
    <property type="match status" value="1"/>
</dbReference>
<dbReference type="GO" id="GO:0008233">
    <property type="term" value="F:peptidase activity"/>
    <property type="evidence" value="ECO:0007669"/>
    <property type="project" value="UniProtKB-KW"/>
</dbReference>
<dbReference type="InterPro" id="IPR019127">
    <property type="entry name" value="Exosortase"/>
</dbReference>
<dbReference type="NCBIfam" id="TIGR04178">
    <property type="entry name" value="exo_archaeo"/>
    <property type="match status" value="1"/>
</dbReference>
<evidence type="ECO:0000256" key="5">
    <source>
        <dbReference type="ARBA" id="ARBA00022801"/>
    </source>
</evidence>
<keyword evidence="2" id="KW-1003">Cell membrane</keyword>